<feature type="compositionally biased region" description="Low complexity" evidence="1">
    <location>
        <begin position="19"/>
        <end position="39"/>
    </location>
</feature>
<name>A0AAW0F0V3_9TRYP</name>
<feature type="region of interest" description="Disordered" evidence="1">
    <location>
        <begin position="1"/>
        <end position="70"/>
    </location>
</feature>
<feature type="domain" description="Rnh202 triple barrel" evidence="2">
    <location>
        <begin position="215"/>
        <end position="289"/>
    </location>
</feature>
<reference evidence="3 4" key="1">
    <citation type="journal article" date="2021" name="MBio">
        <title>A New Model Trypanosomatid, Novymonas esmeraldas: Genomic Perception of Its 'Candidatus Pandoraea novymonadis' Endosymbiont.</title>
        <authorList>
            <person name="Zakharova A."/>
            <person name="Saura A."/>
            <person name="Butenko A."/>
            <person name="Podesvova L."/>
            <person name="Warmusova S."/>
            <person name="Kostygov A.Y."/>
            <person name="Nenarokova A."/>
            <person name="Lukes J."/>
            <person name="Opperdoes F.R."/>
            <person name="Yurchenko V."/>
        </authorList>
    </citation>
    <scope>NUCLEOTIDE SEQUENCE [LARGE SCALE GENOMIC DNA]</scope>
    <source>
        <strain evidence="3 4">E262AT.01</strain>
    </source>
</reference>
<feature type="region of interest" description="Disordered" evidence="1">
    <location>
        <begin position="349"/>
        <end position="411"/>
    </location>
</feature>
<dbReference type="EMBL" id="JAECZO010000193">
    <property type="protein sequence ID" value="KAK7198965.1"/>
    <property type="molecule type" value="Genomic_DNA"/>
</dbReference>
<dbReference type="Pfam" id="PF17745">
    <property type="entry name" value="Ydr279_N"/>
    <property type="match status" value="1"/>
</dbReference>
<evidence type="ECO:0000313" key="3">
    <source>
        <dbReference type="EMBL" id="KAK7198965.1"/>
    </source>
</evidence>
<dbReference type="Gene3D" id="1.10.20.120">
    <property type="match status" value="1"/>
</dbReference>
<dbReference type="PANTHER" id="PTHR13383">
    <property type="entry name" value="RIBONUCLEASE H2 SUBUNIT B"/>
    <property type="match status" value="1"/>
</dbReference>
<feature type="compositionally biased region" description="Pro residues" evidence="1">
    <location>
        <begin position="570"/>
        <end position="579"/>
    </location>
</feature>
<dbReference type="Gene3D" id="2.20.25.530">
    <property type="match status" value="1"/>
</dbReference>
<feature type="compositionally biased region" description="Low complexity" evidence="1">
    <location>
        <begin position="351"/>
        <end position="368"/>
    </location>
</feature>
<dbReference type="PANTHER" id="PTHR13383:SF11">
    <property type="entry name" value="RIBONUCLEASE H2 SUBUNIT B"/>
    <property type="match status" value="1"/>
</dbReference>
<accession>A0AAW0F0V3</accession>
<dbReference type="InterPro" id="IPR041195">
    <property type="entry name" value="Rnh202_N"/>
</dbReference>
<evidence type="ECO:0000313" key="4">
    <source>
        <dbReference type="Proteomes" id="UP001430356"/>
    </source>
</evidence>
<feature type="compositionally biased region" description="Low complexity" evidence="1">
    <location>
        <begin position="596"/>
        <end position="607"/>
    </location>
</feature>
<protein>
    <submittedName>
        <fullName evidence="3">Surface antigen protein 2</fullName>
    </submittedName>
</protein>
<dbReference type="AlphaFoldDB" id="A0AAW0F0V3"/>
<dbReference type="InterPro" id="IPR040456">
    <property type="entry name" value="RNase_H2_suB"/>
</dbReference>
<feature type="region of interest" description="Disordered" evidence="1">
    <location>
        <begin position="561"/>
        <end position="620"/>
    </location>
</feature>
<dbReference type="GO" id="GO:0032299">
    <property type="term" value="C:ribonuclease H2 complex"/>
    <property type="evidence" value="ECO:0007669"/>
    <property type="project" value="InterPro"/>
</dbReference>
<organism evidence="3 4">
    <name type="scientific">Novymonas esmeraldas</name>
    <dbReference type="NCBI Taxonomy" id="1808958"/>
    <lineage>
        <taxon>Eukaryota</taxon>
        <taxon>Discoba</taxon>
        <taxon>Euglenozoa</taxon>
        <taxon>Kinetoplastea</taxon>
        <taxon>Metakinetoplastina</taxon>
        <taxon>Trypanosomatida</taxon>
        <taxon>Trypanosomatidae</taxon>
        <taxon>Novymonas</taxon>
    </lineage>
</organism>
<dbReference type="GO" id="GO:0005654">
    <property type="term" value="C:nucleoplasm"/>
    <property type="evidence" value="ECO:0007669"/>
    <property type="project" value="TreeGrafter"/>
</dbReference>
<evidence type="ECO:0000259" key="2">
    <source>
        <dbReference type="Pfam" id="PF17745"/>
    </source>
</evidence>
<sequence length="637" mass="65680">MSQPVRGSSQSPTHTDGRATAAAVVSATGTSTAVVPAAPLQAPWPHVEAIHERRSDNEEADSSTDEDVEAHVVSDVEDDDDAQQRHHGRSPIVFSTTAAHRSAAAGAGAASPPVQYDAHDHTVAAAPASPGASLTRRLWVLPRRLLPPHRAATHTPSNSTAASAHPSVRHAPHESAAVELDGAMGRTACASTRTSTQSTASAAGGAGGLAQDGLRASVLRLPHPRHGEPFLCLVAHDPPASDGAVSSSVLYEVQAQAPPSGFAQSWFVGEEVFPSTMHDGELLLATPMDLTYLALHELVGDAQRYGQLAGAFRSAEDLYRSGGAALASTTTGAAAPVADGHVSAFAGVGDGSQSSSSSSSTGPLNSASALHFGGGRSDATAEREWHSSRRAAAGPPAPPLHPGQRGRAVGGGGDGVWSGWARAAAAHPLLLQRCLDALQSEEVLRRLCECRGIGMTTTMTTSSSGSSNMTAVGSADVDVDTHTMYYRPSEAVAVAWLRRRVERVRASAVLRSMLQLPVTDGGAAAEVPMAFAFGVVAEYVPERLHAALAAACGLVDPATSTTVAEGVPRPSLPPPPPPLQQQQQQRPDVAKAMDTVASVAAPKSASVKRLEKAGRPKGTPTLLAMFAKKARAEDGTR</sequence>
<feature type="region of interest" description="Disordered" evidence="1">
    <location>
        <begin position="149"/>
        <end position="173"/>
    </location>
</feature>
<dbReference type="Proteomes" id="UP001430356">
    <property type="component" value="Unassembled WGS sequence"/>
</dbReference>
<evidence type="ECO:0000256" key="1">
    <source>
        <dbReference type="SAM" id="MobiDB-lite"/>
    </source>
</evidence>
<feature type="compositionally biased region" description="Acidic residues" evidence="1">
    <location>
        <begin position="58"/>
        <end position="68"/>
    </location>
</feature>
<feature type="compositionally biased region" description="Basic and acidic residues" evidence="1">
    <location>
        <begin position="48"/>
        <end position="57"/>
    </location>
</feature>
<proteinExistence type="predicted"/>
<dbReference type="GO" id="GO:0006401">
    <property type="term" value="P:RNA catabolic process"/>
    <property type="evidence" value="ECO:0007669"/>
    <property type="project" value="TreeGrafter"/>
</dbReference>
<comment type="caution">
    <text evidence="3">The sequence shown here is derived from an EMBL/GenBank/DDBJ whole genome shotgun (WGS) entry which is preliminary data.</text>
</comment>
<keyword evidence="4" id="KW-1185">Reference proteome</keyword>
<feature type="compositionally biased region" description="Polar residues" evidence="1">
    <location>
        <begin position="1"/>
        <end position="14"/>
    </location>
</feature>
<gene>
    <name evidence="3" type="ORF">NESM_000863900</name>
</gene>